<gene>
    <name evidence="5" type="ORF">HAN_1g119</name>
</gene>
<dbReference type="InterPro" id="IPR041562">
    <property type="entry name" value="MCM_lid"/>
</dbReference>
<dbReference type="Proteomes" id="UP000243127">
    <property type="component" value="Nucleomorph 1"/>
</dbReference>
<organism evidence="5 6">
    <name type="scientific">Hemiselmis andersenii</name>
    <name type="common">Cryptophyte alga</name>
    <dbReference type="NCBI Taxonomy" id="464988"/>
    <lineage>
        <taxon>Eukaryota</taxon>
        <taxon>Cryptophyceae</taxon>
        <taxon>Cryptomonadales</taxon>
        <taxon>Hemiselmidaceae</taxon>
        <taxon>Hemiselmis</taxon>
    </lineage>
</organism>
<dbReference type="Pfam" id="PF17855">
    <property type="entry name" value="MCM_lid"/>
    <property type="match status" value="1"/>
</dbReference>
<dbReference type="GO" id="GO:0042555">
    <property type="term" value="C:MCM complex"/>
    <property type="evidence" value="ECO:0007669"/>
    <property type="project" value="TreeGrafter"/>
</dbReference>
<evidence type="ECO:0008006" key="7">
    <source>
        <dbReference type="Google" id="ProtNLM"/>
    </source>
</evidence>
<evidence type="ECO:0000259" key="3">
    <source>
        <dbReference type="Pfam" id="PF17207"/>
    </source>
</evidence>
<dbReference type="GO" id="GO:0006260">
    <property type="term" value="P:DNA replication"/>
    <property type="evidence" value="ECO:0007669"/>
    <property type="project" value="UniProtKB-KW"/>
</dbReference>
<dbReference type="InterPro" id="IPR033762">
    <property type="entry name" value="MCM_OB"/>
</dbReference>
<dbReference type="GeneID" id="5739338"/>
<dbReference type="InterPro" id="IPR012340">
    <property type="entry name" value="NA-bd_OB-fold"/>
</dbReference>
<dbReference type="Gene3D" id="3.40.50.300">
    <property type="entry name" value="P-loop containing nucleotide triphosphate hydrolases"/>
    <property type="match status" value="1"/>
</dbReference>
<dbReference type="PANTHER" id="PTHR11630:SF66">
    <property type="entry name" value="DNA REPLICATION LICENSING FACTOR MCM4"/>
    <property type="match status" value="1"/>
</dbReference>
<reference evidence="5 6" key="1">
    <citation type="journal article" date="2007" name="Proc. Natl. Acad. Sci. U.S.A.">
        <title>Nucleomorph genome of Hemiselmis andersenii reveals complete intron loss and compaction as a driver of protein structure and function.</title>
        <authorList>
            <person name="Lane C.E."/>
            <person name="van den Heuvel K."/>
            <person name="Kozera C."/>
            <person name="Curtis B.A."/>
            <person name="Parsons B.J."/>
            <person name="Bowman S."/>
            <person name="Archibald J.M."/>
        </authorList>
    </citation>
    <scope>NUCLEOTIDE SEQUENCE [LARGE SCALE GENOMIC DNA]</scope>
    <source>
        <strain evidence="5 6">CCMP644</strain>
    </source>
</reference>
<dbReference type="RefSeq" id="XP_001712284.1">
    <property type="nucleotide sequence ID" value="XM_001712232.1"/>
</dbReference>
<dbReference type="InterPro" id="IPR027417">
    <property type="entry name" value="P-loop_NTPase"/>
</dbReference>
<dbReference type="SUPFAM" id="SSF50249">
    <property type="entry name" value="Nucleic acid-binding proteins"/>
    <property type="match status" value="1"/>
</dbReference>
<protein>
    <recommendedName>
        <fullName evidence="7">DNA helicase</fullName>
    </recommendedName>
</protein>
<dbReference type="AlphaFoldDB" id="A9BKC6"/>
<dbReference type="GO" id="GO:0017116">
    <property type="term" value="F:single-stranded DNA helicase activity"/>
    <property type="evidence" value="ECO:0007669"/>
    <property type="project" value="TreeGrafter"/>
</dbReference>
<feature type="domain" description="MCM OB" evidence="3">
    <location>
        <begin position="18"/>
        <end position="143"/>
    </location>
</feature>
<keyword evidence="5" id="KW-0542">Nucleomorph</keyword>
<sequence>MKLSSFFLKNFFNNQAKKKINSLSVGKFIELKGIIFHIKEFKQHIFAILIECLQCKNLFYCFFDSFFRNKPFLCIASNCKSKSFFFHQSKICSVLWRKVRIKKKETWPSEKLQVKTMDVEIIGEKNFKLKIGQSVFLIGILKIQNFISKKEKNSNFFRNIFNFNILVQNIKIIPNYFKNFWSKKFLTKSEYFFLNRLNHYINLFNICVKSVDFLPKNHDGCKAAILIILGSKKEKKDSFICCFVSGEKFSKKNAFLSKISSDGFFFQQKQKKSLNNYIERDPKGKIISKIFEKTQRNFFYQSKIIENENSLFEWLENFKNLRFGERKNKNFPKLIFIELRLRKNFLNLNNILFSEFFFDRKFYSLFDFFYILPESTFSNESFFVPKKIKKIVKSETKNDFSKKIFRKKCLFLKIIKKKLSSYILRRYIKYIQMCFSPFFSDEAKNLTINYYVFFKKFKKKFYFLAPLFPLETIILFSETHAKIDFKKSVTQNDVINAIEILSDSKVYNKKLLENFTFKKGSRILKKISYIKKLLEIIKTIFFQKKRTLFSLKDLIEKFHLKTPFFILEEIIEILFKYGLIKRIGKNFFQILPF</sequence>
<dbReference type="EMBL" id="CP000881">
    <property type="protein sequence ID" value="ABW97959.1"/>
    <property type="molecule type" value="Genomic_DNA"/>
</dbReference>
<feature type="domain" description="MCM AAA-lid" evidence="4">
    <location>
        <begin position="423"/>
        <end position="504"/>
    </location>
</feature>
<evidence type="ECO:0000313" key="5">
    <source>
        <dbReference type="EMBL" id="ABW97959.1"/>
    </source>
</evidence>
<dbReference type="GO" id="GO:0005524">
    <property type="term" value="F:ATP binding"/>
    <property type="evidence" value="ECO:0007669"/>
    <property type="project" value="InterPro"/>
</dbReference>
<evidence type="ECO:0000313" key="6">
    <source>
        <dbReference type="Proteomes" id="UP000243127"/>
    </source>
</evidence>
<comment type="similarity">
    <text evidence="1">Belongs to the MCM family.</text>
</comment>
<geneLocation type="nucleomorph" evidence="5"/>
<evidence type="ECO:0000256" key="2">
    <source>
        <dbReference type="ARBA" id="ARBA00022705"/>
    </source>
</evidence>
<evidence type="ECO:0000259" key="4">
    <source>
        <dbReference type="Pfam" id="PF17855"/>
    </source>
</evidence>
<dbReference type="Pfam" id="PF17207">
    <property type="entry name" value="MCM_OB"/>
    <property type="match status" value="1"/>
</dbReference>
<dbReference type="GO" id="GO:0003697">
    <property type="term" value="F:single-stranded DNA binding"/>
    <property type="evidence" value="ECO:0007669"/>
    <property type="project" value="TreeGrafter"/>
</dbReference>
<dbReference type="Gene3D" id="2.20.28.10">
    <property type="match status" value="1"/>
</dbReference>
<dbReference type="InterPro" id="IPR031327">
    <property type="entry name" value="MCM"/>
</dbReference>
<dbReference type="SMART" id="SM00350">
    <property type="entry name" value="MCM"/>
    <property type="match status" value="1"/>
</dbReference>
<evidence type="ECO:0000256" key="1">
    <source>
        <dbReference type="ARBA" id="ARBA00008010"/>
    </source>
</evidence>
<keyword evidence="2" id="KW-0235">DNA replication</keyword>
<name>A9BKC6_HEMAN</name>
<dbReference type="PANTHER" id="PTHR11630">
    <property type="entry name" value="DNA REPLICATION LICENSING FACTOR MCM FAMILY MEMBER"/>
    <property type="match status" value="1"/>
</dbReference>
<dbReference type="Gene3D" id="2.40.50.140">
    <property type="entry name" value="Nucleic acid-binding proteins"/>
    <property type="match status" value="1"/>
</dbReference>
<proteinExistence type="inferred from homology"/>
<accession>A9BKC6</accession>